<dbReference type="InterPro" id="IPR052788">
    <property type="entry name" value="RING-type_E3_ligase_ATL"/>
</dbReference>
<feature type="chain" id="PRO_5044748373" description="RING-type domain-containing protein" evidence="5">
    <location>
        <begin position="19"/>
        <end position="90"/>
    </location>
</feature>
<evidence type="ECO:0000256" key="4">
    <source>
        <dbReference type="PROSITE-ProRule" id="PRU00175"/>
    </source>
</evidence>
<accession>A0ABD3KFB3</accession>
<proteinExistence type="predicted"/>
<protein>
    <recommendedName>
        <fullName evidence="6">RING-type domain-containing protein</fullName>
    </recommendedName>
</protein>
<evidence type="ECO:0000256" key="5">
    <source>
        <dbReference type="SAM" id="SignalP"/>
    </source>
</evidence>
<organism evidence="7 8">
    <name type="scientific">Eucalyptus globulus</name>
    <name type="common">Tasmanian blue gum</name>
    <dbReference type="NCBI Taxonomy" id="34317"/>
    <lineage>
        <taxon>Eukaryota</taxon>
        <taxon>Viridiplantae</taxon>
        <taxon>Streptophyta</taxon>
        <taxon>Embryophyta</taxon>
        <taxon>Tracheophyta</taxon>
        <taxon>Spermatophyta</taxon>
        <taxon>Magnoliopsida</taxon>
        <taxon>eudicotyledons</taxon>
        <taxon>Gunneridae</taxon>
        <taxon>Pentapetalae</taxon>
        <taxon>rosids</taxon>
        <taxon>malvids</taxon>
        <taxon>Myrtales</taxon>
        <taxon>Myrtaceae</taxon>
        <taxon>Myrtoideae</taxon>
        <taxon>Eucalypteae</taxon>
        <taxon>Eucalyptus</taxon>
    </lineage>
</organism>
<dbReference type="Pfam" id="PF13639">
    <property type="entry name" value="zf-RING_2"/>
    <property type="match status" value="1"/>
</dbReference>
<sequence>MLLSVFLALCLPFAGGSAVLLELAAGTECAICLDEVAGEEPARVVPGCRHGFHQECADAWLAWRSVCPVCRAKLEPRSWAEEAGDHQSPC</sequence>
<evidence type="ECO:0000313" key="7">
    <source>
        <dbReference type="EMBL" id="KAL3734310.1"/>
    </source>
</evidence>
<evidence type="ECO:0000256" key="1">
    <source>
        <dbReference type="ARBA" id="ARBA00022723"/>
    </source>
</evidence>
<reference evidence="7 8" key="1">
    <citation type="submission" date="2024-11" db="EMBL/GenBank/DDBJ databases">
        <title>Chromosome-level genome assembly of Eucalyptus globulus Labill. provides insights into its genome evolution.</title>
        <authorList>
            <person name="Li X."/>
        </authorList>
    </citation>
    <scope>NUCLEOTIDE SEQUENCE [LARGE SCALE GENOMIC DNA]</scope>
    <source>
        <strain evidence="7">CL2024</strain>
        <tissue evidence="7">Fresh tender leaves</tissue>
    </source>
</reference>
<dbReference type="PANTHER" id="PTHR45798">
    <property type="entry name" value="RING-H2 FINGER PROTEIN ATL61-RELATED-RELATED"/>
    <property type="match status" value="1"/>
</dbReference>
<dbReference type="InterPro" id="IPR001841">
    <property type="entry name" value="Znf_RING"/>
</dbReference>
<keyword evidence="1" id="KW-0479">Metal-binding</keyword>
<dbReference type="AlphaFoldDB" id="A0ABD3KFB3"/>
<keyword evidence="8" id="KW-1185">Reference proteome</keyword>
<keyword evidence="2 4" id="KW-0863">Zinc-finger</keyword>
<evidence type="ECO:0000256" key="2">
    <source>
        <dbReference type="ARBA" id="ARBA00022771"/>
    </source>
</evidence>
<evidence type="ECO:0000313" key="8">
    <source>
        <dbReference type="Proteomes" id="UP001634007"/>
    </source>
</evidence>
<dbReference type="PROSITE" id="PS50089">
    <property type="entry name" value="ZF_RING_2"/>
    <property type="match status" value="1"/>
</dbReference>
<gene>
    <name evidence="7" type="ORF">ACJRO7_023627</name>
</gene>
<keyword evidence="3" id="KW-0862">Zinc</keyword>
<evidence type="ECO:0000256" key="3">
    <source>
        <dbReference type="ARBA" id="ARBA00022833"/>
    </source>
</evidence>
<feature type="domain" description="RING-type" evidence="6">
    <location>
        <begin position="29"/>
        <end position="71"/>
    </location>
</feature>
<dbReference type="EMBL" id="JBJKBG010000006">
    <property type="protein sequence ID" value="KAL3734310.1"/>
    <property type="molecule type" value="Genomic_DNA"/>
</dbReference>
<dbReference type="SUPFAM" id="SSF57850">
    <property type="entry name" value="RING/U-box"/>
    <property type="match status" value="1"/>
</dbReference>
<dbReference type="PANTHER" id="PTHR45798:SF16">
    <property type="entry name" value="E3 UBIQUITIN-PROTEIN LIGASE ATL23"/>
    <property type="match status" value="1"/>
</dbReference>
<dbReference type="GO" id="GO:0008270">
    <property type="term" value="F:zinc ion binding"/>
    <property type="evidence" value="ECO:0007669"/>
    <property type="project" value="UniProtKB-KW"/>
</dbReference>
<evidence type="ECO:0000259" key="6">
    <source>
        <dbReference type="PROSITE" id="PS50089"/>
    </source>
</evidence>
<dbReference type="SMART" id="SM00184">
    <property type="entry name" value="RING"/>
    <property type="match status" value="1"/>
</dbReference>
<feature type="signal peptide" evidence="5">
    <location>
        <begin position="1"/>
        <end position="18"/>
    </location>
</feature>
<comment type="caution">
    <text evidence="7">The sequence shown here is derived from an EMBL/GenBank/DDBJ whole genome shotgun (WGS) entry which is preliminary data.</text>
</comment>
<keyword evidence="5" id="KW-0732">Signal</keyword>
<dbReference type="InterPro" id="IPR013083">
    <property type="entry name" value="Znf_RING/FYVE/PHD"/>
</dbReference>
<name>A0ABD3KFB3_EUCGL</name>
<dbReference type="Gene3D" id="3.30.40.10">
    <property type="entry name" value="Zinc/RING finger domain, C3HC4 (zinc finger)"/>
    <property type="match status" value="1"/>
</dbReference>
<dbReference type="Proteomes" id="UP001634007">
    <property type="component" value="Unassembled WGS sequence"/>
</dbReference>